<dbReference type="GO" id="GO:0051087">
    <property type="term" value="F:protein-folding chaperone binding"/>
    <property type="evidence" value="ECO:0007669"/>
    <property type="project" value="InterPro"/>
</dbReference>
<evidence type="ECO:0000256" key="1">
    <source>
        <dbReference type="SAM" id="MobiDB-lite"/>
    </source>
</evidence>
<dbReference type="STRING" id="299467.A0A443S572"/>
<dbReference type="SUPFAM" id="SSF49764">
    <property type="entry name" value="HSP20-like chaperones"/>
    <property type="match status" value="1"/>
</dbReference>
<dbReference type="OrthoDB" id="1898560at2759"/>
<dbReference type="PROSITE" id="PS51048">
    <property type="entry name" value="SGS"/>
    <property type="match status" value="1"/>
</dbReference>
<keyword evidence="4" id="KW-1185">Reference proteome</keyword>
<organism evidence="3 4">
    <name type="scientific">Leptotrombidium deliense</name>
    <dbReference type="NCBI Taxonomy" id="299467"/>
    <lineage>
        <taxon>Eukaryota</taxon>
        <taxon>Metazoa</taxon>
        <taxon>Ecdysozoa</taxon>
        <taxon>Arthropoda</taxon>
        <taxon>Chelicerata</taxon>
        <taxon>Arachnida</taxon>
        <taxon>Acari</taxon>
        <taxon>Acariformes</taxon>
        <taxon>Trombidiformes</taxon>
        <taxon>Prostigmata</taxon>
        <taxon>Anystina</taxon>
        <taxon>Parasitengona</taxon>
        <taxon>Trombiculoidea</taxon>
        <taxon>Trombiculidae</taxon>
        <taxon>Leptotrombidium</taxon>
    </lineage>
</organism>
<dbReference type="Pfam" id="PF05002">
    <property type="entry name" value="SGS"/>
    <property type="match status" value="1"/>
</dbReference>
<protein>
    <submittedName>
        <fullName evidence="3">SGS domain-containing protein-like protein</fullName>
    </submittedName>
</protein>
<dbReference type="PANTHER" id="PTHR45862">
    <property type="entry name" value="PROTEIN SGT1 HOMOLOG"/>
    <property type="match status" value="1"/>
</dbReference>
<evidence type="ECO:0000259" key="2">
    <source>
        <dbReference type="PROSITE" id="PS51048"/>
    </source>
</evidence>
<name>A0A443S572_9ACAR</name>
<dbReference type="EMBL" id="NCKV01008103">
    <property type="protein sequence ID" value="RWS22708.1"/>
    <property type="molecule type" value="Genomic_DNA"/>
</dbReference>
<proteinExistence type="predicted"/>
<comment type="caution">
    <text evidence="3">The sequence shown here is derived from an EMBL/GenBank/DDBJ whole genome shotgun (WGS) entry which is preliminary data.</text>
</comment>
<dbReference type="InterPro" id="IPR044563">
    <property type="entry name" value="Sgt1-like"/>
</dbReference>
<feature type="compositionally biased region" description="Basic and acidic residues" evidence="1">
    <location>
        <begin position="1"/>
        <end position="22"/>
    </location>
</feature>
<dbReference type="AlphaFoldDB" id="A0A443S572"/>
<evidence type="ECO:0000313" key="4">
    <source>
        <dbReference type="Proteomes" id="UP000288716"/>
    </source>
</evidence>
<accession>A0A443S572</accession>
<reference evidence="3 4" key="1">
    <citation type="journal article" date="2018" name="Gigascience">
        <title>Genomes of trombidid mites reveal novel predicted allergens and laterally-transferred genes associated with secondary metabolism.</title>
        <authorList>
            <person name="Dong X."/>
            <person name="Chaisiri K."/>
            <person name="Xia D."/>
            <person name="Armstrong S.D."/>
            <person name="Fang Y."/>
            <person name="Donnelly M.J."/>
            <person name="Kadowaki T."/>
            <person name="McGarry J.W."/>
            <person name="Darby A.C."/>
            <person name="Makepeace B.L."/>
        </authorList>
    </citation>
    <scope>NUCLEOTIDE SEQUENCE [LARGE SCALE GENOMIC DNA]</scope>
    <source>
        <strain evidence="3">UoL-UT</strain>
    </source>
</reference>
<gene>
    <name evidence="3" type="ORF">B4U80_01444</name>
</gene>
<sequence length="92" mass="10726">MAENKEQKDQPAKKNWDQIVKEFEEDEEKNGEKDANDVFRKIYADADDDMKRAMIKSMQESGGTCLSTDWKSVSQKKCEIDPPSGMEYKKWN</sequence>
<dbReference type="InterPro" id="IPR007699">
    <property type="entry name" value="SGS_dom"/>
</dbReference>
<dbReference type="Proteomes" id="UP000288716">
    <property type="component" value="Unassembled WGS sequence"/>
</dbReference>
<evidence type="ECO:0000313" key="3">
    <source>
        <dbReference type="EMBL" id="RWS22708.1"/>
    </source>
</evidence>
<feature type="domain" description="SGS" evidence="2">
    <location>
        <begin position="1"/>
        <end position="92"/>
    </location>
</feature>
<dbReference type="VEuPathDB" id="VectorBase:LDEU009331"/>
<dbReference type="InterPro" id="IPR008978">
    <property type="entry name" value="HSP20-like_chaperone"/>
</dbReference>
<feature type="region of interest" description="Disordered" evidence="1">
    <location>
        <begin position="1"/>
        <end position="35"/>
    </location>
</feature>